<feature type="transmembrane region" description="Helical" evidence="7">
    <location>
        <begin position="26"/>
        <end position="50"/>
    </location>
</feature>
<dbReference type="InterPro" id="IPR050250">
    <property type="entry name" value="Macrolide_Exporter_MacB"/>
</dbReference>
<evidence type="ECO:0000259" key="8">
    <source>
        <dbReference type="Pfam" id="PF02687"/>
    </source>
</evidence>
<evidence type="ECO:0000256" key="6">
    <source>
        <dbReference type="ARBA" id="ARBA00038076"/>
    </source>
</evidence>
<proteinExistence type="inferred from homology"/>
<feature type="transmembrane region" description="Helical" evidence="7">
    <location>
        <begin position="438"/>
        <end position="456"/>
    </location>
</feature>
<keyword evidence="4 7" id="KW-1133">Transmembrane helix</keyword>
<dbReference type="GO" id="GO:0005886">
    <property type="term" value="C:plasma membrane"/>
    <property type="evidence" value="ECO:0007669"/>
    <property type="project" value="UniProtKB-SubCell"/>
</dbReference>
<dbReference type="PANTHER" id="PTHR30572">
    <property type="entry name" value="MEMBRANE COMPONENT OF TRANSPORTER-RELATED"/>
    <property type="match status" value="1"/>
</dbReference>
<evidence type="ECO:0000256" key="5">
    <source>
        <dbReference type="ARBA" id="ARBA00023136"/>
    </source>
</evidence>
<dbReference type="Pfam" id="PF02687">
    <property type="entry name" value="FtsX"/>
    <property type="match status" value="2"/>
</dbReference>
<dbReference type="PANTHER" id="PTHR30572:SF4">
    <property type="entry name" value="ABC TRANSPORTER PERMEASE YTRF"/>
    <property type="match status" value="1"/>
</dbReference>
<name>A0A6M0H4W3_9CLOT</name>
<evidence type="ECO:0000256" key="2">
    <source>
        <dbReference type="ARBA" id="ARBA00022475"/>
    </source>
</evidence>
<feature type="transmembrane region" description="Helical" evidence="7">
    <location>
        <begin position="815"/>
        <end position="842"/>
    </location>
</feature>
<feature type="transmembrane region" description="Helical" evidence="7">
    <location>
        <begin position="328"/>
        <end position="352"/>
    </location>
</feature>
<keyword evidence="5 7" id="KW-0472">Membrane</keyword>
<evidence type="ECO:0000256" key="7">
    <source>
        <dbReference type="SAM" id="Phobius"/>
    </source>
</evidence>
<dbReference type="GO" id="GO:0022857">
    <property type="term" value="F:transmembrane transporter activity"/>
    <property type="evidence" value="ECO:0007669"/>
    <property type="project" value="TreeGrafter"/>
</dbReference>
<comment type="caution">
    <text evidence="9">The sequence shown here is derived from an EMBL/GenBank/DDBJ whole genome shotgun (WGS) entry which is preliminary data.</text>
</comment>
<feature type="transmembrane region" description="Helical" evidence="7">
    <location>
        <begin position="364"/>
        <end position="385"/>
    </location>
</feature>
<evidence type="ECO:0000313" key="9">
    <source>
        <dbReference type="EMBL" id="NEU05348.1"/>
    </source>
</evidence>
<gene>
    <name evidence="9" type="ORF">G3M99_10885</name>
</gene>
<dbReference type="RefSeq" id="WP_199870195.1">
    <property type="nucleotide sequence ID" value="NZ_JAAGPU010000019.1"/>
</dbReference>
<keyword evidence="10" id="KW-1185">Reference proteome</keyword>
<dbReference type="EMBL" id="JAAGPU010000019">
    <property type="protein sequence ID" value="NEU05348.1"/>
    <property type="molecule type" value="Genomic_DNA"/>
</dbReference>
<feature type="domain" description="ABC3 transporter permease C-terminal" evidence="8">
    <location>
        <begin position="738"/>
        <end position="854"/>
    </location>
</feature>
<reference evidence="9 10" key="1">
    <citation type="submission" date="2020-02" db="EMBL/GenBank/DDBJ databases">
        <title>Genome assembly of a novel Clostridium senegalense strain.</title>
        <authorList>
            <person name="Gupta T.B."/>
            <person name="Jauregui R."/>
            <person name="Maclean P."/>
            <person name="Nawarathana A."/>
            <person name="Brightwell G."/>
        </authorList>
    </citation>
    <scope>NUCLEOTIDE SEQUENCE [LARGE SCALE GENOMIC DNA]</scope>
    <source>
        <strain evidence="9 10">AGRFS4</strain>
    </source>
</reference>
<evidence type="ECO:0000256" key="4">
    <source>
        <dbReference type="ARBA" id="ARBA00022989"/>
    </source>
</evidence>
<comment type="similarity">
    <text evidence="6">Belongs to the ABC-4 integral membrane protein family.</text>
</comment>
<keyword evidence="2" id="KW-1003">Cell membrane</keyword>
<keyword evidence="3 7" id="KW-0812">Transmembrane</keyword>
<dbReference type="AlphaFoldDB" id="A0A6M0H4W3"/>
<comment type="subcellular location">
    <subcellularLocation>
        <location evidence="1">Cell membrane</location>
        <topology evidence="1">Multi-pass membrane protein</topology>
    </subcellularLocation>
</comment>
<feature type="domain" description="ABC3 transporter permease C-terminal" evidence="8">
    <location>
        <begin position="277"/>
        <end position="387"/>
    </location>
</feature>
<dbReference type="Proteomes" id="UP000481872">
    <property type="component" value="Unassembled WGS sequence"/>
</dbReference>
<organism evidence="9 10">
    <name type="scientific">Clostridium senegalense</name>
    <dbReference type="NCBI Taxonomy" id="1465809"/>
    <lineage>
        <taxon>Bacteria</taxon>
        <taxon>Bacillati</taxon>
        <taxon>Bacillota</taxon>
        <taxon>Clostridia</taxon>
        <taxon>Eubacteriales</taxon>
        <taxon>Clostridiaceae</taxon>
        <taxon>Clostridium</taxon>
    </lineage>
</organism>
<feature type="transmembrane region" description="Helical" evidence="7">
    <location>
        <begin position="732"/>
        <end position="761"/>
    </location>
</feature>
<evidence type="ECO:0000313" key="10">
    <source>
        <dbReference type="Proteomes" id="UP000481872"/>
    </source>
</evidence>
<accession>A0A6M0H4W3</accession>
<sequence length="863" mass="96162">MLQNNNRNSVNKLSKKSLKANKMRNVCAILAIILTTILITITISGSMTFYKTNKIYDIVSNYNVNCDGYLNINKESEKKLNSVDNVDKVGIIQLASVEGVKNKELLNENIALESVKNKIAFDMMAVVPIEGSYPKKPEEVFVPTWILEVLEIEKKVGGKINLDVEINGEVKTIECVLSGYYESLVPRGSNQTKIFVSNEFIEKYNSEIIDKKNTKVAFITLKNLNDESSFKTAKDEIQKIGQKIGALSYKANPKYDKEENGMFQSDNMEQVIAISVGLLIVMITGYLIIYNIFHISVAKDIRFYGLLKTIGTTSKQLKKIILKQAIKLSIIGIPIGLILGYIVSIIIIPMALEFTIFGNITVVSHSLSMFLVSTIFSLITVLISCNKPARAAGKVSPIEAVRYVISDNKSKKKVKKGAYGAKIYKMAWSNIIKNKKRVILSILSISLSALTVIFTVNATMGLDPKKHADAQMASDISIENLVYNGIQSGKGYEPITEEFIEKIKELDMVESVTPYYSGISPEKDGTIIRFWSKIKIDEKFKKELQSYGDPSKKYIGFSIDPIDKNTIYASVRALKADMIDKEVEKLKIIDGTIDKNEFKKGNYIIFYPTSEKDNSVKAGDALPLTFEVVDENGNLKEAKKDFKVMAVVSRQDGEFASNNLKFLNIEESAFKEIFSDYKNYVDCLNIKLKDGTDIKKADEVISKLIIESGNSSLELSSKNFFIEGVKSIKVTFLAIGAIISGILGLIGIINVMNTVLTGIFSRRVEFAMLESIGMTKKQLKKMILFEGLYYIVLSSLLIIPLGIAVSYVAPMMLPIYGGLNISLCIMSILVAITIISILIMITPIIGYKLVSRESIVERLNFVE</sequence>
<evidence type="ECO:0000256" key="3">
    <source>
        <dbReference type="ARBA" id="ARBA00022692"/>
    </source>
</evidence>
<feature type="transmembrane region" description="Helical" evidence="7">
    <location>
        <begin position="271"/>
        <end position="293"/>
    </location>
</feature>
<feature type="transmembrane region" description="Helical" evidence="7">
    <location>
        <begin position="782"/>
        <end position="809"/>
    </location>
</feature>
<dbReference type="InterPro" id="IPR003838">
    <property type="entry name" value="ABC3_permease_C"/>
</dbReference>
<protein>
    <submittedName>
        <fullName evidence="9">FtsX-like permease family protein</fullName>
    </submittedName>
</protein>
<evidence type="ECO:0000256" key="1">
    <source>
        <dbReference type="ARBA" id="ARBA00004651"/>
    </source>
</evidence>